<keyword evidence="2" id="KW-0808">Transferase</keyword>
<evidence type="ECO:0000313" key="10">
    <source>
        <dbReference type="Proteomes" id="UP000620156"/>
    </source>
</evidence>
<keyword evidence="10" id="KW-1185">Reference proteome</keyword>
<reference evidence="9" key="2">
    <citation type="submission" date="2020-09" db="EMBL/GenBank/DDBJ databases">
        <authorList>
            <person name="Sun Q."/>
            <person name="Ohkuma M."/>
        </authorList>
    </citation>
    <scope>NUCLEOTIDE SEQUENCE</scope>
    <source>
        <strain evidence="9">JCM 3131</strain>
    </source>
</reference>
<reference evidence="9" key="1">
    <citation type="journal article" date="2014" name="Int. J. Syst. Evol. Microbiol.">
        <title>Complete genome sequence of Corynebacterium casei LMG S-19264T (=DSM 44701T), isolated from a smear-ripened cheese.</title>
        <authorList>
            <consortium name="US DOE Joint Genome Institute (JGI-PGF)"/>
            <person name="Walter F."/>
            <person name="Albersmeier A."/>
            <person name="Kalinowski J."/>
            <person name="Ruckert C."/>
        </authorList>
    </citation>
    <scope>NUCLEOTIDE SEQUENCE</scope>
    <source>
        <strain evidence="9">JCM 3131</strain>
    </source>
</reference>
<feature type="domain" description="HD/PDEase" evidence="8">
    <location>
        <begin position="266"/>
        <end position="434"/>
    </location>
</feature>
<dbReference type="GO" id="GO:0000049">
    <property type="term" value="F:tRNA binding"/>
    <property type="evidence" value="ECO:0007669"/>
    <property type="project" value="TreeGrafter"/>
</dbReference>
<name>A0A918BST5_9ACTN</name>
<comment type="caution">
    <text evidence="9">The sequence shown here is derived from an EMBL/GenBank/DDBJ whole genome shotgun (WGS) entry which is preliminary data.</text>
</comment>
<dbReference type="InterPro" id="IPR002646">
    <property type="entry name" value="PolA_pol_head_dom"/>
</dbReference>
<dbReference type="NCBIfam" id="TIGR00277">
    <property type="entry name" value="HDIG"/>
    <property type="match status" value="1"/>
</dbReference>
<dbReference type="Gene3D" id="3.30.460.10">
    <property type="entry name" value="Beta Polymerase, domain 2"/>
    <property type="match status" value="1"/>
</dbReference>
<evidence type="ECO:0000256" key="7">
    <source>
        <dbReference type="ARBA" id="ARBA00022842"/>
    </source>
</evidence>
<proteinExistence type="predicted"/>
<evidence type="ECO:0000256" key="3">
    <source>
        <dbReference type="ARBA" id="ARBA00022694"/>
    </source>
</evidence>
<dbReference type="CDD" id="cd00077">
    <property type="entry name" value="HDc"/>
    <property type="match status" value="1"/>
</dbReference>
<protein>
    <submittedName>
        <fullName evidence="9">CCA tRNA nucleotidyltransferase</fullName>
    </submittedName>
</protein>
<dbReference type="Pfam" id="PF01743">
    <property type="entry name" value="PolyA_pol"/>
    <property type="match status" value="1"/>
</dbReference>
<dbReference type="Pfam" id="PF01966">
    <property type="entry name" value="HD"/>
    <property type="match status" value="1"/>
</dbReference>
<dbReference type="NCBIfam" id="TIGR02692">
    <property type="entry name" value="tRNA_CCA_actino"/>
    <property type="match status" value="1"/>
</dbReference>
<dbReference type="RefSeq" id="WP_189220841.1">
    <property type="nucleotide sequence ID" value="NZ_BMQK01000033.1"/>
</dbReference>
<dbReference type="EMBL" id="BMQK01000033">
    <property type="protein sequence ID" value="GGQ89783.1"/>
    <property type="molecule type" value="Genomic_DNA"/>
</dbReference>
<evidence type="ECO:0000259" key="8">
    <source>
        <dbReference type="SMART" id="SM00471"/>
    </source>
</evidence>
<dbReference type="AlphaFoldDB" id="A0A918BST5"/>
<dbReference type="SUPFAM" id="SSF81891">
    <property type="entry name" value="Poly A polymerase C-terminal region-like"/>
    <property type="match status" value="1"/>
</dbReference>
<keyword evidence="4" id="KW-0548">Nucleotidyltransferase</keyword>
<dbReference type="InterPro" id="IPR032828">
    <property type="entry name" value="PolyA_RNA-bd"/>
</dbReference>
<dbReference type="SUPFAM" id="SSF81301">
    <property type="entry name" value="Nucleotidyltransferase"/>
    <property type="match status" value="1"/>
</dbReference>
<comment type="cofactor">
    <cofactor evidence="1">
        <name>Mg(2+)</name>
        <dbReference type="ChEBI" id="CHEBI:18420"/>
    </cofactor>
</comment>
<dbReference type="PANTHER" id="PTHR46173:SF1">
    <property type="entry name" value="CCA TRNA NUCLEOTIDYLTRANSFERASE 1, MITOCHONDRIAL"/>
    <property type="match status" value="1"/>
</dbReference>
<evidence type="ECO:0000256" key="5">
    <source>
        <dbReference type="ARBA" id="ARBA00022723"/>
    </source>
</evidence>
<dbReference type="InterPro" id="IPR050264">
    <property type="entry name" value="Bact_CCA-adding_enz_type3_sf"/>
</dbReference>
<dbReference type="InterPro" id="IPR043519">
    <property type="entry name" value="NT_sf"/>
</dbReference>
<dbReference type="GO" id="GO:0046872">
    <property type="term" value="F:metal ion binding"/>
    <property type="evidence" value="ECO:0007669"/>
    <property type="project" value="UniProtKB-KW"/>
</dbReference>
<dbReference type="GO" id="GO:0016779">
    <property type="term" value="F:nucleotidyltransferase activity"/>
    <property type="evidence" value="ECO:0007669"/>
    <property type="project" value="UniProtKB-KW"/>
</dbReference>
<evidence type="ECO:0000313" key="9">
    <source>
        <dbReference type="EMBL" id="GGQ89783.1"/>
    </source>
</evidence>
<dbReference type="Pfam" id="PF12627">
    <property type="entry name" value="PolyA_pol_RNAbd"/>
    <property type="match status" value="1"/>
</dbReference>
<gene>
    <name evidence="9" type="ORF">GCM10010145_69090</name>
</gene>
<dbReference type="InterPro" id="IPR014065">
    <property type="entry name" value="tRNA_adenylyltransferase"/>
</dbReference>
<dbReference type="Proteomes" id="UP000620156">
    <property type="component" value="Unassembled WGS sequence"/>
</dbReference>
<dbReference type="PANTHER" id="PTHR46173">
    <property type="entry name" value="CCA TRNA NUCLEOTIDYLTRANSFERASE 1, MITOCHONDRIAL"/>
    <property type="match status" value="1"/>
</dbReference>
<dbReference type="FunFam" id="3.30.460.10:FF:000034">
    <property type="entry name" value="CCA tRNA nucleotidyltransferase"/>
    <property type="match status" value="1"/>
</dbReference>
<sequence>MPNANEDSPHALSQVQRRAVSELLRVSPVADDLARRFQEAGFSLALVGGSVRDALLGRLGNDLDFTTDARPEDVLGIVRPWADAVWEVGIAFGTVGAQKQGYQIEITTYRSEAYDRTSRKPEVSYGESIEEDLVRRDFTVNAMALALPEKKFIDPHGGLEDLAARVLRTPGTPEESFSDDPLRMMRAARFAAQLDFEVAPEVVAAMTEMAGRIEIVSAERVRDELNKLIVSAHPRKGLTLLVETGLADRVLPELPALRLERDEHHRHKDVYDHTLIVLEQAIALEQNGPDLTLRLAALLHDIGKPRTRRFEADGRVSFHHHEVVGAKMTKKRMTALKYSNELIKDVSRLVELHLRFHGYGTGEWTDSAVRRYVRDAGPLLERLHKLTRSDCTTRNKRKANALSRAYDGLEERIAQLKEQEELDAIRPDLDGNQIMEILGVGPGPVIGQAYKFLLEMRLENGPMEHDAAVSALKEWWAEQG</sequence>
<keyword evidence="6" id="KW-0547">Nucleotide-binding</keyword>
<dbReference type="CDD" id="cd05398">
    <property type="entry name" value="NT_ClassII-CCAase"/>
    <property type="match status" value="1"/>
</dbReference>
<keyword evidence="7" id="KW-0460">Magnesium</keyword>
<dbReference type="GO" id="GO:0000166">
    <property type="term" value="F:nucleotide binding"/>
    <property type="evidence" value="ECO:0007669"/>
    <property type="project" value="UniProtKB-KW"/>
</dbReference>
<organism evidence="9 10">
    <name type="scientific">Streptomyces ruber</name>
    <dbReference type="NCBI Taxonomy" id="83378"/>
    <lineage>
        <taxon>Bacteria</taxon>
        <taxon>Bacillati</taxon>
        <taxon>Actinomycetota</taxon>
        <taxon>Actinomycetes</taxon>
        <taxon>Kitasatosporales</taxon>
        <taxon>Streptomycetaceae</taxon>
        <taxon>Streptomyces</taxon>
    </lineage>
</organism>
<dbReference type="SMART" id="SM00471">
    <property type="entry name" value="HDc"/>
    <property type="match status" value="1"/>
</dbReference>
<dbReference type="InterPro" id="IPR003607">
    <property type="entry name" value="HD/PDEase_dom"/>
</dbReference>
<dbReference type="FunFam" id="1.10.3090.10:FF:000002">
    <property type="entry name" value="CCA tRNA nucleotidyltransferase"/>
    <property type="match status" value="1"/>
</dbReference>
<keyword evidence="5" id="KW-0479">Metal-binding</keyword>
<evidence type="ECO:0000256" key="2">
    <source>
        <dbReference type="ARBA" id="ARBA00022679"/>
    </source>
</evidence>
<dbReference type="GO" id="GO:0008033">
    <property type="term" value="P:tRNA processing"/>
    <property type="evidence" value="ECO:0007669"/>
    <property type="project" value="UniProtKB-KW"/>
</dbReference>
<accession>A0A918BST5</accession>
<dbReference type="Gene3D" id="1.10.3090.10">
    <property type="entry name" value="cca-adding enzyme, domain 2"/>
    <property type="match status" value="1"/>
</dbReference>
<evidence type="ECO:0000256" key="4">
    <source>
        <dbReference type="ARBA" id="ARBA00022695"/>
    </source>
</evidence>
<evidence type="ECO:0000256" key="6">
    <source>
        <dbReference type="ARBA" id="ARBA00022741"/>
    </source>
</evidence>
<dbReference type="InterPro" id="IPR006674">
    <property type="entry name" value="HD_domain"/>
</dbReference>
<dbReference type="InterPro" id="IPR006675">
    <property type="entry name" value="HDIG_dom"/>
</dbReference>
<keyword evidence="3" id="KW-0819">tRNA processing</keyword>
<evidence type="ECO:0000256" key="1">
    <source>
        <dbReference type="ARBA" id="ARBA00001946"/>
    </source>
</evidence>